<name>A0A1S3JLV2_LINAN</name>
<sequence>MKRKRHNQQTWSEAGTEVPDVDNSPLIHEEHNNLCLSLGDGIVEDKLKSIKQWFGRKIKPRELEKIGDFCDLYECLYDRGIIDLGEYKELSKALNAVGLQRLDKEIKKTSETIRKIRIKKRNSSGSKRKGSVQKANVKRDWKSARRKWDRIGAELLDRRANKLLKRNFEEMGIFFYGMDKVMNSKDVDVKLNICSRVTGGVNKILDKIFTDTALTNARDLKKATCVFVDNYGASVIIAARGCLRLTLRFTTRSALEMMWDDYLSGDLSNMLTDDIVTIPMKEMAGWEEIFVGVKIDKAQYLNVCRSLPNGINRK</sequence>
<dbReference type="OrthoDB" id="5985299at2759"/>
<dbReference type="InParanoid" id="A0A1S3JLV2"/>
<gene>
    <name evidence="3" type="primary">LOC106174367</name>
</gene>
<proteinExistence type="predicted"/>
<dbReference type="Gene3D" id="1.10.533.10">
    <property type="entry name" value="Death Domain, Fas"/>
    <property type="match status" value="1"/>
</dbReference>
<protein>
    <submittedName>
        <fullName evidence="3">Uncharacterized protein LOC106174367</fullName>
    </submittedName>
</protein>
<dbReference type="SUPFAM" id="SSF47986">
    <property type="entry name" value="DEATH domain"/>
    <property type="match status" value="1"/>
</dbReference>
<reference evidence="3" key="1">
    <citation type="submission" date="2025-08" db="UniProtKB">
        <authorList>
            <consortium name="RefSeq"/>
        </authorList>
    </citation>
    <scope>IDENTIFICATION</scope>
    <source>
        <tissue evidence="3">Gonads</tissue>
    </source>
</reference>
<dbReference type="Proteomes" id="UP000085678">
    <property type="component" value="Unplaced"/>
</dbReference>
<dbReference type="RefSeq" id="XP_013411363.1">
    <property type="nucleotide sequence ID" value="XM_013555909.1"/>
</dbReference>
<dbReference type="AlphaFoldDB" id="A0A1S3JLV2"/>
<evidence type="ECO:0000313" key="3">
    <source>
        <dbReference type="RefSeq" id="XP_013411363.1"/>
    </source>
</evidence>
<organism evidence="2 3">
    <name type="scientific">Lingula anatina</name>
    <name type="common">Brachiopod</name>
    <name type="synonym">Lingula unguis</name>
    <dbReference type="NCBI Taxonomy" id="7574"/>
    <lineage>
        <taxon>Eukaryota</taxon>
        <taxon>Metazoa</taxon>
        <taxon>Spiralia</taxon>
        <taxon>Lophotrochozoa</taxon>
        <taxon>Brachiopoda</taxon>
        <taxon>Linguliformea</taxon>
        <taxon>Lingulata</taxon>
        <taxon>Lingulida</taxon>
        <taxon>Linguloidea</taxon>
        <taxon>Lingulidae</taxon>
        <taxon>Lingula</taxon>
    </lineage>
</organism>
<keyword evidence="2" id="KW-1185">Reference proteome</keyword>
<evidence type="ECO:0000256" key="1">
    <source>
        <dbReference type="SAM" id="MobiDB-lite"/>
    </source>
</evidence>
<dbReference type="GeneID" id="106174367"/>
<dbReference type="KEGG" id="lak:106174367"/>
<accession>A0A1S3JLV2</accession>
<dbReference type="InterPro" id="IPR011029">
    <property type="entry name" value="DEATH-like_dom_sf"/>
</dbReference>
<evidence type="ECO:0000313" key="2">
    <source>
        <dbReference type="Proteomes" id="UP000085678"/>
    </source>
</evidence>
<feature type="region of interest" description="Disordered" evidence="1">
    <location>
        <begin position="1"/>
        <end position="23"/>
    </location>
</feature>